<accession>A0A194UYL3</accession>
<dbReference type="Proteomes" id="UP000078576">
    <property type="component" value="Unassembled WGS sequence"/>
</dbReference>
<evidence type="ECO:0000313" key="2">
    <source>
        <dbReference type="EMBL" id="KUI56714.1"/>
    </source>
</evidence>
<feature type="signal peptide" evidence="1">
    <location>
        <begin position="1"/>
        <end position="18"/>
    </location>
</feature>
<evidence type="ECO:0000256" key="1">
    <source>
        <dbReference type="SAM" id="SignalP"/>
    </source>
</evidence>
<sequence length="285" mass="31257">MLGKTLTILTSLLATSKAVSIARHPMSIDLKPQARIESAPDIEAIIAVPAAAFKSYSKGGLVRDGTSIVEGEVHPKTAMNERWTCSTSPSFTWGDKDDGGLGMTITNADAAWRAFYIYYNTCDYVPYKYVWISPGGTVFVSLPAMFQGRITRGTDEWNLGGVPRPLGTWLEFALDNNSWIWGDVSLIRGCDGGVLIWSLDDSGSWKGFTQDILEDAPSSVYDVKPSGELVIAATENWDGTTNWPPMMWDFEQVGPELVYVDDAHGNPVIVSKDGRFGTYWPAGRL</sequence>
<gene>
    <name evidence="2" type="ORF">VP1G_03961</name>
</gene>
<keyword evidence="1" id="KW-0732">Signal</keyword>
<dbReference type="EMBL" id="KN714691">
    <property type="protein sequence ID" value="KUI56714.1"/>
    <property type="molecule type" value="Genomic_DNA"/>
</dbReference>
<feature type="chain" id="PRO_5008266011" evidence="1">
    <location>
        <begin position="19"/>
        <end position="285"/>
    </location>
</feature>
<dbReference type="SUPFAM" id="SSF49870">
    <property type="entry name" value="Osmotin, thaumatin-like protein"/>
    <property type="match status" value="1"/>
</dbReference>
<dbReference type="OrthoDB" id="9971407at2759"/>
<reference evidence="3" key="1">
    <citation type="submission" date="2014-12" db="EMBL/GenBank/DDBJ databases">
        <title>Genome Sequence of Valsa Canker Pathogens Uncovers a Specific Adaption of Colonization on Woody Bark.</title>
        <authorList>
            <person name="Yin Z."/>
            <person name="Liu H."/>
            <person name="Gao X."/>
            <person name="Li Z."/>
            <person name="Song N."/>
            <person name="Ke X."/>
            <person name="Dai Q."/>
            <person name="Wu Y."/>
            <person name="Sun Y."/>
            <person name="Xu J.-R."/>
            <person name="Kang Z.K."/>
            <person name="Wang L."/>
            <person name="Huang L."/>
        </authorList>
    </citation>
    <scope>NUCLEOTIDE SEQUENCE [LARGE SCALE GENOMIC DNA]</scope>
    <source>
        <strain evidence="3">SXYL134</strain>
    </source>
</reference>
<organism evidence="2 3">
    <name type="scientific">Cytospora mali</name>
    <name type="common">Apple Valsa canker fungus</name>
    <name type="synonym">Valsa mali</name>
    <dbReference type="NCBI Taxonomy" id="578113"/>
    <lineage>
        <taxon>Eukaryota</taxon>
        <taxon>Fungi</taxon>
        <taxon>Dikarya</taxon>
        <taxon>Ascomycota</taxon>
        <taxon>Pezizomycotina</taxon>
        <taxon>Sordariomycetes</taxon>
        <taxon>Sordariomycetidae</taxon>
        <taxon>Diaporthales</taxon>
        <taxon>Cytosporaceae</taxon>
        <taxon>Cytospora</taxon>
    </lineage>
</organism>
<evidence type="ECO:0000313" key="3">
    <source>
        <dbReference type="Proteomes" id="UP000078576"/>
    </source>
</evidence>
<protein>
    <submittedName>
        <fullName evidence="2">Uncharacterized protein</fullName>
    </submittedName>
</protein>
<dbReference type="AlphaFoldDB" id="A0A194UYL3"/>
<keyword evidence="3" id="KW-1185">Reference proteome</keyword>
<proteinExistence type="predicted"/>
<dbReference type="InterPro" id="IPR037176">
    <property type="entry name" value="Osmotin/thaumatin-like_sf"/>
</dbReference>
<name>A0A194UYL3_CYTMA</name>